<dbReference type="Proteomes" id="UP000179807">
    <property type="component" value="Unassembled WGS sequence"/>
</dbReference>
<sequence length="308" mass="35011">MIVSFLYFTICSALETTNMFTSSMSGSEDERAVLIAESATNKIDKCFDDLGAKLNCMCVNLDANKRKSLTISIMICEHNRDGRLDQLPKYDGDDDDFIAQLDNENFKIFTTLYTSIDSVCFHAAHEHLSTDNLQKILNVYKAVTLSTEFLIAARDNLDQTTRALRGKLVDVQQQIYLEAASISNMTELIKSITERITEITSQASFYKNSVSNAKYYLSGVGLSIIVNFVFPNVFMPVLFVTGIYLFLEVNLGTKYAYYLTGNAFKYSYVFICCLVFLISLWDRLGLIKVKLFSFKKRRGLRIPRLHDD</sequence>
<evidence type="ECO:0000313" key="2">
    <source>
        <dbReference type="EMBL" id="OHS93252.1"/>
    </source>
</evidence>
<evidence type="ECO:0000313" key="3">
    <source>
        <dbReference type="Proteomes" id="UP000179807"/>
    </source>
</evidence>
<accession>A0A1J4J7Q4</accession>
<dbReference type="VEuPathDB" id="TrichDB:TRFO_40446"/>
<proteinExistence type="predicted"/>
<dbReference type="AlphaFoldDB" id="A0A1J4J7Q4"/>
<keyword evidence="1" id="KW-0472">Membrane</keyword>
<comment type="caution">
    <text evidence="2">The sequence shown here is derived from an EMBL/GenBank/DDBJ whole genome shotgun (WGS) entry which is preliminary data.</text>
</comment>
<dbReference type="OrthoDB" id="10456864at2759"/>
<name>A0A1J4J7Q4_9EUKA</name>
<keyword evidence="1" id="KW-1133">Transmembrane helix</keyword>
<feature type="transmembrane region" description="Helical" evidence="1">
    <location>
        <begin position="266"/>
        <end position="287"/>
    </location>
</feature>
<feature type="transmembrane region" description="Helical" evidence="1">
    <location>
        <begin position="215"/>
        <end position="246"/>
    </location>
</feature>
<organism evidence="2 3">
    <name type="scientific">Tritrichomonas foetus</name>
    <dbReference type="NCBI Taxonomy" id="1144522"/>
    <lineage>
        <taxon>Eukaryota</taxon>
        <taxon>Metamonada</taxon>
        <taxon>Parabasalia</taxon>
        <taxon>Tritrichomonadida</taxon>
        <taxon>Tritrichomonadidae</taxon>
        <taxon>Tritrichomonas</taxon>
    </lineage>
</organism>
<dbReference type="GeneID" id="94847913"/>
<dbReference type="RefSeq" id="XP_068346389.1">
    <property type="nucleotide sequence ID" value="XM_068513209.1"/>
</dbReference>
<keyword evidence="3" id="KW-1185">Reference proteome</keyword>
<reference evidence="2" key="1">
    <citation type="submission" date="2016-10" db="EMBL/GenBank/DDBJ databases">
        <authorList>
            <person name="Benchimol M."/>
            <person name="Almeida L.G."/>
            <person name="Vasconcelos A.T."/>
            <person name="Perreira-Neves A."/>
            <person name="Rosa I.A."/>
            <person name="Tasca T."/>
            <person name="Bogo M.R."/>
            <person name="de Souza W."/>
        </authorList>
    </citation>
    <scope>NUCLEOTIDE SEQUENCE [LARGE SCALE GENOMIC DNA]</scope>
    <source>
        <strain evidence="2">K</strain>
    </source>
</reference>
<dbReference type="EMBL" id="MLAK01001418">
    <property type="protein sequence ID" value="OHS93252.1"/>
    <property type="molecule type" value="Genomic_DNA"/>
</dbReference>
<keyword evidence="1" id="KW-0812">Transmembrane</keyword>
<gene>
    <name evidence="2" type="ORF">TRFO_40446</name>
</gene>
<protein>
    <submittedName>
        <fullName evidence="2">Uncharacterized protein</fullName>
    </submittedName>
</protein>
<evidence type="ECO:0000256" key="1">
    <source>
        <dbReference type="SAM" id="Phobius"/>
    </source>
</evidence>